<dbReference type="EMBL" id="JBBPFD010000020">
    <property type="protein sequence ID" value="KAK7884063.1"/>
    <property type="molecule type" value="Genomic_DNA"/>
</dbReference>
<organism evidence="2 3">
    <name type="scientific">Mugilogobius chulae</name>
    <name type="common">yellowstripe goby</name>
    <dbReference type="NCBI Taxonomy" id="88201"/>
    <lineage>
        <taxon>Eukaryota</taxon>
        <taxon>Metazoa</taxon>
        <taxon>Chordata</taxon>
        <taxon>Craniata</taxon>
        <taxon>Vertebrata</taxon>
        <taxon>Euteleostomi</taxon>
        <taxon>Actinopterygii</taxon>
        <taxon>Neopterygii</taxon>
        <taxon>Teleostei</taxon>
        <taxon>Neoteleostei</taxon>
        <taxon>Acanthomorphata</taxon>
        <taxon>Gobiaria</taxon>
        <taxon>Gobiiformes</taxon>
        <taxon>Gobioidei</taxon>
        <taxon>Gobiidae</taxon>
        <taxon>Gobionellinae</taxon>
        <taxon>Mugilogobius</taxon>
    </lineage>
</organism>
<dbReference type="Proteomes" id="UP001460270">
    <property type="component" value="Unassembled WGS sequence"/>
</dbReference>
<name>A0AAW0MS76_9GOBI</name>
<gene>
    <name evidence="2" type="ORF">WMY93_027186</name>
</gene>
<dbReference type="InterPro" id="IPR004244">
    <property type="entry name" value="Transposase_22"/>
</dbReference>
<keyword evidence="3" id="KW-1185">Reference proteome</keyword>
<sequence>MRNTRKGTAIKQAAMSEVSRELGVENTALAKTIEEIMAKYFRDADEKSEARNNRLEKRLDNMHATLARHTDELKTLRSDTLQLQERVSQTEAHLQALVDKTTEMEDRARRDNLLIFNLKEGVEGSNMMSYLMENIPRWFPVFTAAHPPEIMRAHRLGPPRTAPAPGRGQRARPVILKLLRYTDRDVLLREARKKNPEVAGIQLTWAADYSETTSKRRKPCYKIMHEARIQGFTAFLMYPATIKLQRAVTASSSKSQSKGVLIAINRKLSYINLGSGEVTMAV</sequence>
<feature type="coiled-coil region" evidence="1">
    <location>
        <begin position="52"/>
        <end position="86"/>
    </location>
</feature>
<dbReference type="Gene3D" id="3.30.70.1820">
    <property type="entry name" value="L1 transposable element, RRM domain"/>
    <property type="match status" value="1"/>
</dbReference>
<comment type="caution">
    <text evidence="2">The sequence shown here is derived from an EMBL/GenBank/DDBJ whole genome shotgun (WGS) entry which is preliminary data.</text>
</comment>
<evidence type="ECO:0008006" key="4">
    <source>
        <dbReference type="Google" id="ProtNLM"/>
    </source>
</evidence>
<dbReference type="AlphaFoldDB" id="A0AAW0MS76"/>
<keyword evidence="1" id="KW-0175">Coiled coil</keyword>
<dbReference type="PANTHER" id="PTHR11505">
    <property type="entry name" value="L1 TRANSPOSABLE ELEMENT-RELATED"/>
    <property type="match status" value="1"/>
</dbReference>
<protein>
    <recommendedName>
        <fullName evidence="4">L1 transposable element RRM domain-containing protein</fullName>
    </recommendedName>
</protein>
<accession>A0AAW0MS76</accession>
<proteinExistence type="predicted"/>
<evidence type="ECO:0000256" key="1">
    <source>
        <dbReference type="SAM" id="Coils"/>
    </source>
</evidence>
<reference evidence="3" key="1">
    <citation type="submission" date="2024-04" db="EMBL/GenBank/DDBJ databases">
        <title>Salinicola lusitanus LLJ914,a marine bacterium isolated from the Okinawa Trough.</title>
        <authorList>
            <person name="Li J."/>
        </authorList>
    </citation>
    <scope>NUCLEOTIDE SEQUENCE [LARGE SCALE GENOMIC DNA]</scope>
</reference>
<evidence type="ECO:0000313" key="2">
    <source>
        <dbReference type="EMBL" id="KAK7884063.1"/>
    </source>
</evidence>
<evidence type="ECO:0000313" key="3">
    <source>
        <dbReference type="Proteomes" id="UP001460270"/>
    </source>
</evidence>